<dbReference type="EMBL" id="UGET01000001">
    <property type="protein sequence ID" value="STL59335.1"/>
    <property type="molecule type" value="Genomic_DNA"/>
</dbReference>
<gene>
    <name evidence="2" type="ORF">NCTC13148_00008</name>
    <name evidence="3" type="ORF">NCTC13148_00111</name>
</gene>
<evidence type="ECO:0000256" key="1">
    <source>
        <dbReference type="SAM" id="Phobius"/>
    </source>
</evidence>
<keyword evidence="1" id="KW-1133">Transmembrane helix</keyword>
<sequence>MFRIMLTVIAGSLFYGLSASLCFAGLFRIHAPSACTAFCLTYNPTAGYVMLVTGMTLFIVFLLSLFRTTKAPI</sequence>
<accession>A0A377BDP0</accession>
<evidence type="ECO:0000313" key="2">
    <source>
        <dbReference type="EMBL" id="STL58664.1"/>
    </source>
</evidence>
<keyword evidence="1" id="KW-0812">Transmembrane</keyword>
<protein>
    <submittedName>
        <fullName evidence="2">Uncharacterized protein</fullName>
    </submittedName>
</protein>
<dbReference type="AlphaFoldDB" id="A0A377BDP0"/>
<proteinExistence type="predicted"/>
<reference evidence="2 4" key="1">
    <citation type="submission" date="2018-06" db="EMBL/GenBank/DDBJ databases">
        <authorList>
            <consortium name="Pathogen Informatics"/>
            <person name="Doyle S."/>
        </authorList>
    </citation>
    <scope>NUCLEOTIDE SEQUENCE [LARGE SCALE GENOMIC DNA]</scope>
    <source>
        <strain evidence="2 4">NCTC13148</strain>
    </source>
</reference>
<evidence type="ECO:0000313" key="3">
    <source>
        <dbReference type="EMBL" id="STL59335.1"/>
    </source>
</evidence>
<dbReference type="Proteomes" id="UP000254255">
    <property type="component" value="Unassembled WGS sequence"/>
</dbReference>
<name>A0A377BDP0_ECOLX</name>
<organism evidence="2 4">
    <name type="scientific">Escherichia coli</name>
    <dbReference type="NCBI Taxonomy" id="562"/>
    <lineage>
        <taxon>Bacteria</taxon>
        <taxon>Pseudomonadati</taxon>
        <taxon>Pseudomonadota</taxon>
        <taxon>Gammaproteobacteria</taxon>
        <taxon>Enterobacterales</taxon>
        <taxon>Enterobacteriaceae</taxon>
        <taxon>Escherichia</taxon>
    </lineage>
</organism>
<keyword evidence="1" id="KW-0472">Membrane</keyword>
<feature type="transmembrane region" description="Helical" evidence="1">
    <location>
        <begin position="48"/>
        <end position="66"/>
    </location>
</feature>
<dbReference type="EMBL" id="UGET01000001">
    <property type="protein sequence ID" value="STL58664.1"/>
    <property type="molecule type" value="Genomic_DNA"/>
</dbReference>
<evidence type="ECO:0000313" key="4">
    <source>
        <dbReference type="Proteomes" id="UP000254255"/>
    </source>
</evidence>